<dbReference type="PANTHER" id="PTHR10695:SF46">
    <property type="entry name" value="BIFUNCTIONAL COENZYME A SYNTHASE-RELATED"/>
    <property type="match status" value="1"/>
</dbReference>
<dbReference type="NCBIfam" id="TIGR00125">
    <property type="entry name" value="cyt_tran_rel"/>
    <property type="match status" value="1"/>
</dbReference>
<dbReference type="GO" id="GO:0004595">
    <property type="term" value="F:pantetheine-phosphate adenylyltransferase activity"/>
    <property type="evidence" value="ECO:0007669"/>
    <property type="project" value="TreeGrafter"/>
</dbReference>
<sequence length="147" mass="16280">MSRDEEATSELKRSRASYGAVVLGGTFDRLHDGHRCLLKASANFAKDRIVVGVCTGPMLVKKEFTNLIEPLETRIKAVEDYIKSIKPGLNVHVEAITDPYGPSIVDEKLNAIIVRRLVLVGDGDGDAGVLYEEFLVRVFKESFPVYL</sequence>
<dbReference type="SUPFAM" id="SSF52374">
    <property type="entry name" value="Nucleotidylyl transferase"/>
    <property type="match status" value="1"/>
</dbReference>
<evidence type="ECO:0000259" key="2">
    <source>
        <dbReference type="Pfam" id="PF01467"/>
    </source>
</evidence>
<dbReference type="OrthoDB" id="27911at2759"/>
<dbReference type="Pfam" id="PF01467">
    <property type="entry name" value="CTP_transf_like"/>
    <property type="match status" value="1"/>
</dbReference>
<dbReference type="GO" id="GO:0015937">
    <property type="term" value="P:coenzyme A biosynthetic process"/>
    <property type="evidence" value="ECO:0007669"/>
    <property type="project" value="TreeGrafter"/>
</dbReference>
<feature type="domain" description="Cytidyltransferase-like" evidence="2">
    <location>
        <begin position="22"/>
        <end position="98"/>
    </location>
</feature>
<reference evidence="3 4" key="1">
    <citation type="journal article" date="2020" name="IScience">
        <title>Genome Sequencing of the Endangered Kingdonia uniflora (Circaeasteraceae, Ranunculales) Reveals Potential Mechanisms of Evolutionary Specialization.</title>
        <authorList>
            <person name="Sun Y."/>
            <person name="Deng T."/>
            <person name="Zhang A."/>
            <person name="Moore M.J."/>
            <person name="Landis J.B."/>
            <person name="Lin N."/>
            <person name="Zhang H."/>
            <person name="Zhang X."/>
            <person name="Huang J."/>
            <person name="Zhang X."/>
            <person name="Sun H."/>
            <person name="Wang H."/>
        </authorList>
    </citation>
    <scope>NUCLEOTIDE SEQUENCE [LARGE SCALE GENOMIC DNA]</scope>
    <source>
        <strain evidence="3">TB1705</strain>
        <tissue evidence="3">Leaf</tissue>
    </source>
</reference>
<evidence type="ECO:0000256" key="1">
    <source>
        <dbReference type="ARBA" id="ARBA00004724"/>
    </source>
</evidence>
<keyword evidence="4" id="KW-1185">Reference proteome</keyword>
<evidence type="ECO:0000313" key="3">
    <source>
        <dbReference type="EMBL" id="KAF6163410.1"/>
    </source>
</evidence>
<name>A0A7J7N8S4_9MAGN</name>
<gene>
    <name evidence="3" type="ORF">GIB67_029259</name>
</gene>
<accession>A0A7J7N8S4</accession>
<dbReference type="InterPro" id="IPR004821">
    <property type="entry name" value="Cyt_trans-like"/>
</dbReference>
<dbReference type="Proteomes" id="UP000541444">
    <property type="component" value="Unassembled WGS sequence"/>
</dbReference>
<dbReference type="InterPro" id="IPR014729">
    <property type="entry name" value="Rossmann-like_a/b/a_fold"/>
</dbReference>
<dbReference type="Gene3D" id="3.40.50.620">
    <property type="entry name" value="HUPs"/>
    <property type="match status" value="1"/>
</dbReference>
<dbReference type="EMBL" id="JACGCM010000981">
    <property type="protein sequence ID" value="KAF6163410.1"/>
    <property type="molecule type" value="Genomic_DNA"/>
</dbReference>
<evidence type="ECO:0000313" key="4">
    <source>
        <dbReference type="Proteomes" id="UP000541444"/>
    </source>
</evidence>
<dbReference type="AlphaFoldDB" id="A0A7J7N8S4"/>
<organism evidence="3 4">
    <name type="scientific">Kingdonia uniflora</name>
    <dbReference type="NCBI Taxonomy" id="39325"/>
    <lineage>
        <taxon>Eukaryota</taxon>
        <taxon>Viridiplantae</taxon>
        <taxon>Streptophyta</taxon>
        <taxon>Embryophyta</taxon>
        <taxon>Tracheophyta</taxon>
        <taxon>Spermatophyta</taxon>
        <taxon>Magnoliopsida</taxon>
        <taxon>Ranunculales</taxon>
        <taxon>Circaeasteraceae</taxon>
        <taxon>Kingdonia</taxon>
    </lineage>
</organism>
<protein>
    <recommendedName>
        <fullName evidence="2">Cytidyltransferase-like domain-containing protein</fullName>
    </recommendedName>
</protein>
<comment type="caution">
    <text evidence="3">The sequence shown here is derived from an EMBL/GenBank/DDBJ whole genome shotgun (WGS) entry which is preliminary data.</text>
</comment>
<dbReference type="GO" id="GO:0004140">
    <property type="term" value="F:dephospho-CoA kinase activity"/>
    <property type="evidence" value="ECO:0007669"/>
    <property type="project" value="TreeGrafter"/>
</dbReference>
<dbReference type="PANTHER" id="PTHR10695">
    <property type="entry name" value="DEPHOSPHO-COA KINASE-RELATED"/>
    <property type="match status" value="1"/>
</dbReference>
<comment type="pathway">
    <text evidence="1">Cofactor biosynthesis; coenzyme A biosynthesis.</text>
</comment>
<proteinExistence type="predicted"/>